<dbReference type="AlphaFoldDB" id="A0AAN7N0K5"/>
<feature type="compositionally biased region" description="Polar residues" evidence="1">
    <location>
        <begin position="35"/>
        <end position="44"/>
    </location>
</feature>
<protein>
    <recommendedName>
        <fullName evidence="4">Reverse transcriptase domain-containing protein</fullName>
    </recommendedName>
</protein>
<dbReference type="Proteomes" id="UP001333110">
    <property type="component" value="Unassembled WGS sequence"/>
</dbReference>
<feature type="region of interest" description="Disordered" evidence="1">
    <location>
        <begin position="23"/>
        <end position="44"/>
    </location>
</feature>
<organism evidence="2 3">
    <name type="scientific">Mycteria americana</name>
    <name type="common">Wood stork</name>
    <dbReference type="NCBI Taxonomy" id="33587"/>
    <lineage>
        <taxon>Eukaryota</taxon>
        <taxon>Metazoa</taxon>
        <taxon>Chordata</taxon>
        <taxon>Craniata</taxon>
        <taxon>Vertebrata</taxon>
        <taxon>Euteleostomi</taxon>
        <taxon>Archelosauria</taxon>
        <taxon>Archosauria</taxon>
        <taxon>Dinosauria</taxon>
        <taxon>Saurischia</taxon>
        <taxon>Theropoda</taxon>
        <taxon>Coelurosauria</taxon>
        <taxon>Aves</taxon>
        <taxon>Neognathae</taxon>
        <taxon>Neoaves</taxon>
        <taxon>Aequornithes</taxon>
        <taxon>Ciconiiformes</taxon>
        <taxon>Ciconiidae</taxon>
        <taxon>Mycteria</taxon>
    </lineage>
</organism>
<dbReference type="SUPFAM" id="SSF57850">
    <property type="entry name" value="RING/U-box"/>
    <property type="match status" value="1"/>
</dbReference>
<evidence type="ECO:0000313" key="3">
    <source>
        <dbReference type="Proteomes" id="UP001333110"/>
    </source>
</evidence>
<comment type="caution">
    <text evidence="2">The sequence shown here is derived from an EMBL/GenBank/DDBJ whole genome shotgun (WGS) entry which is preliminary data.</text>
</comment>
<reference evidence="2 3" key="1">
    <citation type="journal article" date="2023" name="J. Hered.">
        <title>Chromosome-level genome of the wood stork (Mycteria americana) provides insight into avian chromosome evolution.</title>
        <authorList>
            <person name="Flamio R. Jr."/>
            <person name="Ramstad K.M."/>
        </authorList>
    </citation>
    <scope>NUCLEOTIDE SEQUENCE [LARGE SCALE GENOMIC DNA]</scope>
    <source>
        <strain evidence="2">JAX WOST 10</strain>
    </source>
</reference>
<dbReference type="EMBL" id="JAUNZN010000009">
    <property type="protein sequence ID" value="KAK4815484.1"/>
    <property type="molecule type" value="Genomic_DNA"/>
</dbReference>
<dbReference type="Gene3D" id="3.30.40.10">
    <property type="entry name" value="Zinc/RING finger domain, C3HC4 (zinc finger)"/>
    <property type="match status" value="1"/>
</dbReference>
<proteinExistence type="predicted"/>
<accession>A0AAN7N0K5</accession>
<evidence type="ECO:0000313" key="2">
    <source>
        <dbReference type="EMBL" id="KAK4815484.1"/>
    </source>
</evidence>
<keyword evidence="3" id="KW-1185">Reference proteome</keyword>
<evidence type="ECO:0000256" key="1">
    <source>
        <dbReference type="SAM" id="MobiDB-lite"/>
    </source>
</evidence>
<sequence length="510" mass="57159">MQIAPQVATIPGSLGTNSLFQGTTQGEQQKRTSEELTQSKYKGNNRTGICGRAGGGMHQVAQHSSSASWLPAALQTVKLFNTGHIKKTQERREKGKSVTLAIAVPARGSRSFSSALPRLLQQANMATQTEWSCLTCHIAQEHFCLGCIVWWAKRRLDCPLCRQTINSTNYFVRSEADFLEMVIPHISDSLAASCQDKQGAVEPVPRTSFQPTVCEGLFNHCSEVLEPLLAWINQEFVYRQKPISARQSRVVGRVMTMTQRNSLSHFWYRQRPISARQSCVVGRVTTMTQRNRLASNFINWQIPQTDKLNELRFFCAGFEDNFVEIKWIFTEHHREQTKKKKVEFCQKTYTCMGSSPMATGPARSLLLPGISMGCSILQGMSACCGPVPMLDNPFREEIFPNIESKPPVVQLEAVSSRPITRYLEKETDTHLATTSFQKGTMSALAHLGRTAGYKHEDRTAVPEQGWASNVTCLVDERKAVDVAFLDCRKAFDTVPHSILLDKLSNCEMSR</sequence>
<name>A0AAN7N0K5_MYCAM</name>
<dbReference type="InterPro" id="IPR013083">
    <property type="entry name" value="Znf_RING/FYVE/PHD"/>
</dbReference>
<gene>
    <name evidence="2" type="ORF">QYF61_003020</name>
</gene>
<evidence type="ECO:0008006" key="4">
    <source>
        <dbReference type="Google" id="ProtNLM"/>
    </source>
</evidence>